<evidence type="ECO:0000313" key="3">
    <source>
        <dbReference type="Proteomes" id="UP000092498"/>
    </source>
</evidence>
<reference evidence="2 3" key="1">
    <citation type="submission" date="2015-11" db="EMBL/GenBank/DDBJ databases">
        <title>Whole-Genome Sequence of Candidatus Oderbacter manganicum from the National Park Lower Oder Valley, Germany.</title>
        <authorList>
            <person name="Braun B."/>
            <person name="Liere K."/>
            <person name="Szewzyk U."/>
        </authorList>
    </citation>
    <scope>NUCLEOTIDE SEQUENCE [LARGE SCALE GENOMIC DNA]</scope>
    <source>
        <strain evidence="2 3">OTSz_A_272</strain>
    </source>
</reference>
<dbReference type="PROSITE" id="PS51819">
    <property type="entry name" value="VOC"/>
    <property type="match status" value="1"/>
</dbReference>
<dbReference type="CDD" id="cd07262">
    <property type="entry name" value="VOC_like"/>
    <property type="match status" value="1"/>
</dbReference>
<gene>
    <name evidence="2" type="ORF">ATE48_14885</name>
</gene>
<dbReference type="InterPro" id="IPR004360">
    <property type="entry name" value="Glyas_Fos-R_dOase_dom"/>
</dbReference>
<dbReference type="STRING" id="1759059.ATE48_14885"/>
<dbReference type="InterPro" id="IPR029068">
    <property type="entry name" value="Glyas_Bleomycin-R_OHBP_Dase"/>
</dbReference>
<dbReference type="Gene3D" id="3.10.180.10">
    <property type="entry name" value="2,3-Dihydroxybiphenyl 1,2-Dioxygenase, domain 1"/>
    <property type="match status" value="1"/>
</dbReference>
<dbReference type="SUPFAM" id="SSF54593">
    <property type="entry name" value="Glyoxalase/Bleomycin resistance protein/Dihydroxybiphenyl dioxygenase"/>
    <property type="match status" value="1"/>
</dbReference>
<accession>A0A1B1AKR0</accession>
<dbReference type="InParanoid" id="A0A1B1AKR0"/>
<dbReference type="RefSeq" id="WP_066772826.1">
    <property type="nucleotide sequence ID" value="NZ_CP013244.1"/>
</dbReference>
<dbReference type="Pfam" id="PF00903">
    <property type="entry name" value="Glyoxalase"/>
    <property type="match status" value="1"/>
</dbReference>
<dbReference type="InterPro" id="IPR037523">
    <property type="entry name" value="VOC_core"/>
</dbReference>
<dbReference type="KEGG" id="cbot:ATE48_14885"/>
<dbReference type="AlphaFoldDB" id="A0A1B1AKR0"/>
<dbReference type="PANTHER" id="PTHR35006">
    <property type="entry name" value="GLYOXALASE FAMILY PROTEIN (AFU_ORTHOLOGUE AFUA_5G14830)"/>
    <property type="match status" value="1"/>
</dbReference>
<dbReference type="EMBL" id="CP013244">
    <property type="protein sequence ID" value="ANP47110.1"/>
    <property type="molecule type" value="Genomic_DNA"/>
</dbReference>
<dbReference type="PANTHER" id="PTHR35006:SF2">
    <property type="entry name" value="GLYOXALASE FAMILY PROTEIN (AFU_ORTHOLOGUE AFUA_5G14830)"/>
    <property type="match status" value="1"/>
</dbReference>
<evidence type="ECO:0000259" key="1">
    <source>
        <dbReference type="PROSITE" id="PS51819"/>
    </source>
</evidence>
<dbReference type="OrthoDB" id="9807407at2"/>
<proteinExistence type="predicted"/>
<evidence type="ECO:0000313" key="2">
    <source>
        <dbReference type="EMBL" id="ANP47110.1"/>
    </source>
</evidence>
<protein>
    <recommendedName>
        <fullName evidence="1">VOC domain-containing protein</fullName>
    </recommendedName>
</protein>
<name>A0A1B1AKR0_9PROT</name>
<organism evidence="2 3">
    <name type="scientific">Candidatus Viadribacter manganicus</name>
    <dbReference type="NCBI Taxonomy" id="1759059"/>
    <lineage>
        <taxon>Bacteria</taxon>
        <taxon>Pseudomonadati</taxon>
        <taxon>Pseudomonadota</taxon>
        <taxon>Alphaproteobacteria</taxon>
        <taxon>Hyphomonadales</taxon>
        <taxon>Hyphomonadaceae</taxon>
        <taxon>Candidatus Viadribacter</taxon>
    </lineage>
</organism>
<dbReference type="Proteomes" id="UP000092498">
    <property type="component" value="Chromosome"/>
</dbReference>
<feature type="domain" description="VOC" evidence="1">
    <location>
        <begin position="2"/>
        <end position="129"/>
    </location>
</feature>
<sequence length="132" mass="14266">MAIDHVSVGVTNIRRSKAFYDAALAPLGLAPVYPVEVNGQLVGVGYGEPNKPSFWIQLPINGQPASMGNGVHIAFRATTREAVDAFYLAAIELGGIEDGRPGLRTEYHPDYYGAFVRDPDGNKIEACSHLHE</sequence>
<keyword evidence="3" id="KW-1185">Reference proteome</keyword>